<dbReference type="Proteomes" id="UP000243606">
    <property type="component" value="Unassembled WGS sequence"/>
</dbReference>
<dbReference type="STRING" id="425504.SAMN05216206_0732"/>
<evidence type="ECO:0008006" key="3">
    <source>
        <dbReference type="Google" id="ProtNLM"/>
    </source>
</evidence>
<evidence type="ECO:0000313" key="2">
    <source>
        <dbReference type="Proteomes" id="UP000243606"/>
    </source>
</evidence>
<sequence length="112" mass="12535">MIRRRPFSTVLLLILLLLAALIWQNRSHLHAFPDIIGAYSAKEYCSCRYVASNPADYCEAYVAQYVPLSDFWDDAAHKRVTARGLGRTQSAQWLSSREGCQLLPAPAALPTP</sequence>
<protein>
    <recommendedName>
        <fullName evidence="3">Amidase</fullName>
    </recommendedName>
</protein>
<dbReference type="EMBL" id="FOQL01000001">
    <property type="protein sequence ID" value="SFH91327.1"/>
    <property type="molecule type" value="Genomic_DNA"/>
</dbReference>
<reference evidence="2" key="1">
    <citation type="submission" date="2016-10" db="EMBL/GenBank/DDBJ databases">
        <authorList>
            <person name="Varghese N."/>
            <person name="Submissions S."/>
        </authorList>
    </citation>
    <scope>NUCLEOTIDE SEQUENCE [LARGE SCALE GENOMIC DNA]</scope>
    <source>
        <strain evidence="2">LMG 24016</strain>
    </source>
</reference>
<organism evidence="1 2">
    <name type="scientific">Pseudomonas guineae</name>
    <dbReference type="NCBI Taxonomy" id="425504"/>
    <lineage>
        <taxon>Bacteria</taxon>
        <taxon>Pseudomonadati</taxon>
        <taxon>Pseudomonadota</taxon>
        <taxon>Gammaproteobacteria</taxon>
        <taxon>Pseudomonadales</taxon>
        <taxon>Pseudomonadaceae</taxon>
        <taxon>Pseudomonas</taxon>
    </lineage>
</organism>
<accession>A0A1I3DX54</accession>
<proteinExistence type="predicted"/>
<evidence type="ECO:0000313" key="1">
    <source>
        <dbReference type="EMBL" id="SFH91327.1"/>
    </source>
</evidence>
<dbReference type="OrthoDB" id="6990478at2"/>
<name>A0A1I3DX54_9PSED</name>
<gene>
    <name evidence="1" type="ORF">SAMN05216206_0732</name>
</gene>
<dbReference type="RefSeq" id="WP_090239690.1">
    <property type="nucleotide sequence ID" value="NZ_FOQL01000001.1"/>
</dbReference>
<dbReference type="AlphaFoldDB" id="A0A1I3DX54"/>
<keyword evidence="2" id="KW-1185">Reference proteome</keyword>